<dbReference type="Proteomes" id="UP000789525">
    <property type="component" value="Unassembled WGS sequence"/>
</dbReference>
<keyword evidence="2" id="KW-1185">Reference proteome</keyword>
<evidence type="ECO:0000313" key="1">
    <source>
        <dbReference type="EMBL" id="CAG8483658.1"/>
    </source>
</evidence>
<reference evidence="1" key="1">
    <citation type="submission" date="2021-06" db="EMBL/GenBank/DDBJ databases">
        <authorList>
            <person name="Kallberg Y."/>
            <person name="Tangrot J."/>
            <person name="Rosling A."/>
        </authorList>
    </citation>
    <scope>NUCLEOTIDE SEQUENCE</scope>
    <source>
        <strain evidence="1">CL356</strain>
    </source>
</reference>
<sequence>MNQGEKIHQFNVLYKEYESVVDDLKTALLEFLPELQQELDLNFTQVEYIRQYLNDRGTLFRFLRRAGFDFDSSFKELIADLRWRIENQVDTLSIQDVHLSLIERGLFFIHKTDKFNRPCAIINLREYFHENGSPTIEEIKKFIIFVAEVARRLLWDRNKKSGDEPVLQYVILLDLKGAGVTTLDLELGPFAVDIMRHHFPGSVGAKHGGSDDYEYDLETCEAFQRYGNPFPILLIPTPLSRVTSFDSLHDVFFSAHTTPYNSRPSTPFFSRTATPVSTPYPSRPASPGLDHAFVPNWLKMTPRNPSTQNETRSNLVSPKPVRSDSRHLFNPQFQFTTINPEGPAFTSHNNYSHHDVDSTTRTSHVLESSNHHVHFDEKALQHINSPSPKECNYQRAISKGRKPPSLYRFLRVYTKLTLYSKRLLRRFIARKISGVLSYLIMVVILRGGLINEFWKFMMQQVTMKFGWISTKPFNDQKPGTSGLRKRVKVFQQENYTLNFIQATLNAMPAPGAKGSTLVVGGDGRYYSKEAVNIIIRVAAGNQLLQTSSASVKPMAGFSSPLLITQEVGPDHDFGIKFNVSNGGPAPESVTNLIYEHSKKIEQVFACEVPEIDLSTIGTQTFGDFTVEIVDSVHDYVILLKEIFDFELIRGFLVKNPDFKLLFDGLHGVTGPYAERIFIEELGLPRSTIQNYVPLPDFGGGHPDPNLTYANSLVERVERENINFGAASDGDGDRNMIYGKGAFVTPSDSVAVIAAHAEVIPYFQKTGVKGLARSMPTSAAIDLVAKKKGLEIFEVPTGWKFFGNLMDAGRLSICGEESFGTGSDHIREKDGIWAVAAWLNIIAATNEKKPGTGIKEILLEHYQTYGRNFFSRYDYEEVNGEDANKMIAHLRHLVDSGKDRFVGKTFGQFTVSSADDFEYRDPIDNSVSKNQGIRIIFTDGSRIVVRLSGTGSQGATIRLYMEKYSRNASEYESDTQEALKPLIDVALEISELRKFTGREKPTVIT</sequence>
<gene>
    <name evidence="1" type="ORF">ACOLOM_LOCUS2086</name>
</gene>
<protein>
    <submittedName>
        <fullName evidence="1">10388_t:CDS:1</fullName>
    </submittedName>
</protein>
<organism evidence="1 2">
    <name type="scientific">Acaulospora colombiana</name>
    <dbReference type="NCBI Taxonomy" id="27376"/>
    <lineage>
        <taxon>Eukaryota</taxon>
        <taxon>Fungi</taxon>
        <taxon>Fungi incertae sedis</taxon>
        <taxon>Mucoromycota</taxon>
        <taxon>Glomeromycotina</taxon>
        <taxon>Glomeromycetes</taxon>
        <taxon>Diversisporales</taxon>
        <taxon>Acaulosporaceae</taxon>
        <taxon>Acaulospora</taxon>
    </lineage>
</organism>
<comment type="caution">
    <text evidence="1">The sequence shown here is derived from an EMBL/GenBank/DDBJ whole genome shotgun (WGS) entry which is preliminary data.</text>
</comment>
<accession>A0ACA9KN75</accession>
<name>A0ACA9KN75_9GLOM</name>
<evidence type="ECO:0000313" key="2">
    <source>
        <dbReference type="Proteomes" id="UP000789525"/>
    </source>
</evidence>
<proteinExistence type="predicted"/>
<dbReference type="EMBL" id="CAJVPT010002575">
    <property type="protein sequence ID" value="CAG8483658.1"/>
    <property type="molecule type" value="Genomic_DNA"/>
</dbReference>